<sequence length="205" mass="22812">MNNLPVCAAVNQTQILRSLILMLHQGFTGITAWVEKLNSDSLPALLIGCTPHSLPPLGSYYDFIDRLWLQDKQFQKSAGKDLFPADKNRKPANKLGKGKKLPNRHPDITKIMAQEALSRDEFPFYYEKLLQQVFCASAVTPSMQRGLIHKDGITLSGDGTCVHTHASPYGHKVCGCPDHGQARCNCPRHYSDPDAHWGWDSDLGT</sequence>
<organism evidence="2 3">
    <name type="scientific">Eubacterium plexicaudatum ASF492</name>
    <dbReference type="NCBI Taxonomy" id="1235802"/>
    <lineage>
        <taxon>Bacteria</taxon>
        <taxon>Bacillati</taxon>
        <taxon>Bacillota</taxon>
        <taxon>Clostridia</taxon>
        <taxon>Eubacteriales</taxon>
        <taxon>Eubacteriaceae</taxon>
        <taxon>Eubacterium</taxon>
    </lineage>
</organism>
<dbReference type="EMBL" id="AQFT01000124">
    <property type="protein sequence ID" value="EMZ22027.1"/>
    <property type="molecule type" value="Genomic_DNA"/>
</dbReference>
<dbReference type="Proteomes" id="UP000012589">
    <property type="component" value="Unassembled WGS sequence"/>
</dbReference>
<protein>
    <submittedName>
        <fullName evidence="2">Uncharacterized protein</fullName>
    </submittedName>
</protein>
<keyword evidence="3" id="KW-1185">Reference proteome</keyword>
<dbReference type="HOGENOM" id="CLU_1335848_0_0_9"/>
<evidence type="ECO:0000313" key="3">
    <source>
        <dbReference type="Proteomes" id="UP000012589"/>
    </source>
</evidence>
<gene>
    <name evidence="2" type="ORF">C823_04114</name>
</gene>
<dbReference type="PATRIC" id="fig|1235802.3.peg.4367"/>
<dbReference type="AlphaFoldDB" id="N1ZYD0"/>
<feature type="compositionally biased region" description="Basic residues" evidence="1">
    <location>
        <begin position="90"/>
        <end position="103"/>
    </location>
</feature>
<evidence type="ECO:0000313" key="2">
    <source>
        <dbReference type="EMBL" id="EMZ22027.1"/>
    </source>
</evidence>
<dbReference type="STRING" id="1235802.C823_04114"/>
<reference evidence="2 3" key="1">
    <citation type="journal article" date="2014" name="Genome Announc.">
        <title>Draft genome sequences of the altered schaedler flora, a defined bacterial community from gnotobiotic mice.</title>
        <authorList>
            <person name="Wannemuehler M.J."/>
            <person name="Overstreet A.M."/>
            <person name="Ward D.V."/>
            <person name="Phillips G.J."/>
        </authorList>
    </citation>
    <scope>NUCLEOTIDE SEQUENCE [LARGE SCALE GENOMIC DNA]</scope>
    <source>
        <strain evidence="2 3">ASF492</strain>
    </source>
</reference>
<feature type="region of interest" description="Disordered" evidence="1">
    <location>
        <begin position="80"/>
        <end position="103"/>
    </location>
</feature>
<dbReference type="eggNOG" id="COG3039">
    <property type="taxonomic scope" value="Bacteria"/>
</dbReference>
<accession>N1ZYD0</accession>
<proteinExistence type="predicted"/>
<evidence type="ECO:0000256" key="1">
    <source>
        <dbReference type="SAM" id="MobiDB-lite"/>
    </source>
</evidence>
<name>N1ZYD0_9FIRM</name>
<comment type="caution">
    <text evidence="2">The sequence shown here is derived from an EMBL/GenBank/DDBJ whole genome shotgun (WGS) entry which is preliminary data.</text>
</comment>